<evidence type="ECO:0000256" key="4">
    <source>
        <dbReference type="ARBA" id="ARBA00022741"/>
    </source>
</evidence>
<feature type="transmembrane region" description="Helical" evidence="8">
    <location>
        <begin position="503"/>
        <end position="525"/>
    </location>
</feature>
<feature type="region of interest" description="Disordered" evidence="7">
    <location>
        <begin position="348"/>
        <end position="508"/>
    </location>
</feature>
<evidence type="ECO:0000313" key="11">
    <source>
        <dbReference type="Proteomes" id="UP000603904"/>
    </source>
</evidence>
<protein>
    <recommendedName>
        <fullName evidence="1">non-specific serine/threonine protein kinase</fullName>
        <ecNumber evidence="1">2.7.11.1</ecNumber>
    </recommendedName>
</protein>
<proteinExistence type="predicted"/>
<evidence type="ECO:0000256" key="5">
    <source>
        <dbReference type="ARBA" id="ARBA00022777"/>
    </source>
</evidence>
<feature type="compositionally biased region" description="Pro residues" evidence="7">
    <location>
        <begin position="403"/>
        <end position="419"/>
    </location>
</feature>
<keyword evidence="3" id="KW-0808">Transferase</keyword>
<keyword evidence="11" id="KW-1185">Reference proteome</keyword>
<dbReference type="Proteomes" id="UP000603904">
    <property type="component" value="Unassembled WGS sequence"/>
</dbReference>
<dbReference type="Gene3D" id="1.10.510.10">
    <property type="entry name" value="Transferase(Phosphotransferase) domain 1"/>
    <property type="match status" value="1"/>
</dbReference>
<dbReference type="InterPro" id="IPR008271">
    <property type="entry name" value="Ser/Thr_kinase_AS"/>
</dbReference>
<keyword evidence="8" id="KW-1133">Transmembrane helix</keyword>
<dbReference type="Pfam" id="PF00069">
    <property type="entry name" value="Pkinase"/>
    <property type="match status" value="1"/>
</dbReference>
<dbReference type="SUPFAM" id="SSF56112">
    <property type="entry name" value="Protein kinase-like (PK-like)"/>
    <property type="match status" value="1"/>
</dbReference>
<evidence type="ECO:0000256" key="3">
    <source>
        <dbReference type="ARBA" id="ARBA00022679"/>
    </source>
</evidence>
<sequence>MYGQTGAWRVPGYTEIRELGSGGAGRVVLARHDPDDVLVAIKYLSAELMSDLHFVARFRHEARLLAAMDVNPHAARFYEYVEAPQGAAIVMELIDGVSLRAMLRSEGPTGPEAALAVLKGSLLGLAGAHEIGVVHRDYKPENVMIESDGNSKLVDFGIAAQAGQGVHAAGTPPYMAPEQWTGGQAGPATDVYAATVVFFECLTGGRPFRAQNLAALARQHQATPPPVDEVPPPLRGLIERGMAKRPEDRPRSAEEFLGELEEIAAGTYGPAWEDRGRRRLAALAGLLVPFFPLAEEPPEVSTTVAETRLGGLLGRAGMKIGLTLVAMCVIAGGTAALVNSVSGTTLQAGTTVDSPTPAAPTTADPVTTEPEDEPTPEDTPSEEPTKPPASKTPTAAPATTAAPPAPTPTARPTARPTPKPTRKPTPKPTAKPTKKPAPSPTAPKPDPTVTANLPGDPSPTTRPTAQPSPTRTTPSSTPTVSTQPSTPDTPRLTSAPPSSDPSAAPMGALALGMVTTGLVPATLAVRRMGGRHRRRG</sequence>
<dbReference type="PROSITE" id="PS00108">
    <property type="entry name" value="PROTEIN_KINASE_ST"/>
    <property type="match status" value="1"/>
</dbReference>
<evidence type="ECO:0000256" key="1">
    <source>
        <dbReference type="ARBA" id="ARBA00012513"/>
    </source>
</evidence>
<keyword evidence="8" id="KW-0472">Membrane</keyword>
<dbReference type="PANTHER" id="PTHR43289:SF6">
    <property type="entry name" value="SERINE_THREONINE-PROTEIN KINASE NEKL-3"/>
    <property type="match status" value="1"/>
</dbReference>
<evidence type="ECO:0000256" key="8">
    <source>
        <dbReference type="SAM" id="Phobius"/>
    </source>
</evidence>
<feature type="compositionally biased region" description="Pro residues" evidence="7">
    <location>
        <begin position="435"/>
        <end position="446"/>
    </location>
</feature>
<evidence type="ECO:0000313" key="10">
    <source>
        <dbReference type="EMBL" id="GIH39113.1"/>
    </source>
</evidence>
<keyword evidence="2" id="KW-0723">Serine/threonine-protein kinase</keyword>
<feature type="compositionally biased region" description="Acidic residues" evidence="7">
    <location>
        <begin position="369"/>
        <end position="381"/>
    </location>
</feature>
<accession>A0ABQ4FWB5</accession>
<feature type="compositionally biased region" description="Low complexity" evidence="7">
    <location>
        <begin position="350"/>
        <end position="368"/>
    </location>
</feature>
<dbReference type="InterPro" id="IPR000719">
    <property type="entry name" value="Prot_kinase_dom"/>
</dbReference>
<feature type="domain" description="Protein kinase" evidence="9">
    <location>
        <begin position="13"/>
        <end position="263"/>
    </location>
</feature>
<comment type="caution">
    <text evidence="10">The sequence shown here is derived from an EMBL/GenBank/DDBJ whole genome shotgun (WGS) entry which is preliminary data.</text>
</comment>
<keyword evidence="4" id="KW-0547">Nucleotide-binding</keyword>
<evidence type="ECO:0000256" key="6">
    <source>
        <dbReference type="ARBA" id="ARBA00022840"/>
    </source>
</evidence>
<evidence type="ECO:0000256" key="7">
    <source>
        <dbReference type="SAM" id="MobiDB-lite"/>
    </source>
</evidence>
<dbReference type="EC" id="2.7.11.1" evidence="1"/>
<dbReference type="RefSeq" id="WP_204056679.1">
    <property type="nucleotide sequence ID" value="NZ_BAAAGP010000016.1"/>
</dbReference>
<dbReference type="EMBL" id="BOOC01000006">
    <property type="protein sequence ID" value="GIH39113.1"/>
    <property type="molecule type" value="Genomic_DNA"/>
</dbReference>
<evidence type="ECO:0000256" key="2">
    <source>
        <dbReference type="ARBA" id="ARBA00022527"/>
    </source>
</evidence>
<dbReference type="PROSITE" id="PS50011">
    <property type="entry name" value="PROTEIN_KINASE_DOM"/>
    <property type="match status" value="1"/>
</dbReference>
<reference evidence="10 11" key="1">
    <citation type="submission" date="2021-01" db="EMBL/GenBank/DDBJ databases">
        <title>Whole genome shotgun sequence of Microbispora corallina NBRC 16416.</title>
        <authorList>
            <person name="Komaki H."/>
            <person name="Tamura T."/>
        </authorList>
    </citation>
    <scope>NUCLEOTIDE SEQUENCE [LARGE SCALE GENOMIC DNA]</scope>
    <source>
        <strain evidence="10 11">NBRC 16416</strain>
    </source>
</reference>
<keyword evidence="6" id="KW-0067">ATP-binding</keyword>
<gene>
    <name evidence="10" type="ORF">Mco01_21130</name>
</gene>
<dbReference type="PANTHER" id="PTHR43289">
    <property type="entry name" value="MITOGEN-ACTIVATED PROTEIN KINASE KINASE KINASE 20-RELATED"/>
    <property type="match status" value="1"/>
</dbReference>
<dbReference type="InterPro" id="IPR011009">
    <property type="entry name" value="Kinase-like_dom_sf"/>
</dbReference>
<name>A0ABQ4FWB5_9ACTN</name>
<keyword evidence="5" id="KW-0418">Kinase</keyword>
<dbReference type="CDD" id="cd14014">
    <property type="entry name" value="STKc_PknB_like"/>
    <property type="match status" value="1"/>
</dbReference>
<evidence type="ECO:0000259" key="9">
    <source>
        <dbReference type="PROSITE" id="PS50011"/>
    </source>
</evidence>
<organism evidence="10 11">
    <name type="scientific">Microbispora corallina</name>
    <dbReference type="NCBI Taxonomy" id="83302"/>
    <lineage>
        <taxon>Bacteria</taxon>
        <taxon>Bacillati</taxon>
        <taxon>Actinomycetota</taxon>
        <taxon>Actinomycetes</taxon>
        <taxon>Streptosporangiales</taxon>
        <taxon>Streptosporangiaceae</taxon>
        <taxon>Microbispora</taxon>
    </lineage>
</organism>
<keyword evidence="8" id="KW-0812">Transmembrane</keyword>
<feature type="compositionally biased region" description="Low complexity" evidence="7">
    <location>
        <begin position="388"/>
        <end position="402"/>
    </location>
</feature>
<feature type="compositionally biased region" description="Low complexity" evidence="7">
    <location>
        <begin position="458"/>
        <end position="505"/>
    </location>
</feature>